<accession>A0ABS3XLJ5</accession>
<name>A0ABS3XLJ5_9ACTN</name>
<evidence type="ECO:0000256" key="4">
    <source>
        <dbReference type="ARBA" id="ARBA00022679"/>
    </source>
</evidence>
<comment type="catalytic activity">
    <reaction evidence="1">
        <text>ATP + protein L-histidine = ADP + protein N-phospho-L-histidine.</text>
        <dbReference type="EC" id="2.7.13.3"/>
    </reaction>
</comment>
<feature type="transmembrane region" description="Helical" evidence="6">
    <location>
        <begin position="74"/>
        <end position="96"/>
    </location>
</feature>
<evidence type="ECO:0000256" key="1">
    <source>
        <dbReference type="ARBA" id="ARBA00000085"/>
    </source>
</evidence>
<evidence type="ECO:0000259" key="7">
    <source>
        <dbReference type="Pfam" id="PF02518"/>
    </source>
</evidence>
<sequence length="376" mass="40328">MPVSDRSPTHTLREAPAAGVAGDAALRRRMVRLAYAPALAVALAAAGAVTYLWITWEPDEATTVHTGFGDAASLWVLGAALVVAAAAVVLGVRGAAAQARTTLERYAELWRVAEHSRAQRTTEEQAGGAPGLQDADRVAVFVNLARRLQSLLHREIRVLDELENQVEDPDILKGVFQVDHLTTRIRRYAENLAVLGGAVSRRQWTKPVPLTEILRSAAAEVEHYQRVKLVPPIEGTVRGQAVADVIHLLSELVENATVYSAPQTQVLLRTSRVTAGLAIEVEDRGLGMTDDEQRRMNALLADPEGVDVAALLTDGRIGLYVVGTLARRHGVAVQLRSNIYGGIQAVLVLPHAMLGGQERADDIRPPAPPAAPPAPA</sequence>
<dbReference type="Pfam" id="PF02518">
    <property type="entry name" value="HATPase_c"/>
    <property type="match status" value="1"/>
</dbReference>
<evidence type="ECO:0000256" key="6">
    <source>
        <dbReference type="SAM" id="Phobius"/>
    </source>
</evidence>
<feature type="non-terminal residue" evidence="8">
    <location>
        <position position="376"/>
    </location>
</feature>
<keyword evidence="4" id="KW-0808">Transferase</keyword>
<evidence type="ECO:0000256" key="3">
    <source>
        <dbReference type="ARBA" id="ARBA00022553"/>
    </source>
</evidence>
<dbReference type="PANTHER" id="PTHR45436:SF5">
    <property type="entry name" value="SENSOR HISTIDINE KINASE TRCS"/>
    <property type="match status" value="1"/>
</dbReference>
<evidence type="ECO:0000256" key="5">
    <source>
        <dbReference type="ARBA" id="ARBA00022777"/>
    </source>
</evidence>
<dbReference type="Gene3D" id="3.30.565.10">
    <property type="entry name" value="Histidine kinase-like ATPase, C-terminal domain"/>
    <property type="match status" value="1"/>
</dbReference>
<keyword evidence="6" id="KW-0812">Transmembrane</keyword>
<keyword evidence="9" id="KW-1185">Reference proteome</keyword>
<feature type="transmembrane region" description="Helical" evidence="6">
    <location>
        <begin position="33"/>
        <end position="54"/>
    </location>
</feature>
<gene>
    <name evidence="8" type="ORF">ITI46_31735</name>
</gene>
<dbReference type="InterPro" id="IPR050428">
    <property type="entry name" value="TCS_sensor_his_kinase"/>
</dbReference>
<dbReference type="SUPFAM" id="SSF55874">
    <property type="entry name" value="ATPase domain of HSP90 chaperone/DNA topoisomerase II/histidine kinase"/>
    <property type="match status" value="1"/>
</dbReference>
<comment type="caution">
    <text evidence="8">The sequence shown here is derived from an EMBL/GenBank/DDBJ whole genome shotgun (WGS) entry which is preliminary data.</text>
</comment>
<organism evidence="8 9">
    <name type="scientific">Streptomyces oryzae</name>
    <dbReference type="NCBI Taxonomy" id="1434886"/>
    <lineage>
        <taxon>Bacteria</taxon>
        <taxon>Bacillati</taxon>
        <taxon>Actinomycetota</taxon>
        <taxon>Actinomycetes</taxon>
        <taxon>Kitasatosporales</taxon>
        <taxon>Streptomycetaceae</taxon>
        <taxon>Streptomyces</taxon>
    </lineage>
</organism>
<proteinExistence type="predicted"/>
<dbReference type="GO" id="GO:0016301">
    <property type="term" value="F:kinase activity"/>
    <property type="evidence" value="ECO:0007669"/>
    <property type="project" value="UniProtKB-KW"/>
</dbReference>
<keyword evidence="6" id="KW-1133">Transmembrane helix</keyword>
<evidence type="ECO:0000313" key="9">
    <source>
        <dbReference type="Proteomes" id="UP001519064"/>
    </source>
</evidence>
<dbReference type="EC" id="2.7.13.3" evidence="2"/>
<dbReference type="RefSeq" id="WP_209243386.1">
    <property type="nucleotide sequence ID" value="NZ_JADKMA010000263.1"/>
</dbReference>
<dbReference type="PANTHER" id="PTHR45436">
    <property type="entry name" value="SENSOR HISTIDINE KINASE YKOH"/>
    <property type="match status" value="1"/>
</dbReference>
<dbReference type="InterPro" id="IPR036890">
    <property type="entry name" value="HATPase_C_sf"/>
</dbReference>
<keyword evidence="6" id="KW-0472">Membrane</keyword>
<keyword evidence="3" id="KW-0597">Phosphoprotein</keyword>
<dbReference type="EMBL" id="JADKMA010000263">
    <property type="protein sequence ID" value="MBO8196180.1"/>
    <property type="molecule type" value="Genomic_DNA"/>
</dbReference>
<evidence type="ECO:0000313" key="8">
    <source>
        <dbReference type="EMBL" id="MBO8196180.1"/>
    </source>
</evidence>
<protein>
    <recommendedName>
        <fullName evidence="2">histidine kinase</fullName>
        <ecNumber evidence="2">2.7.13.3</ecNumber>
    </recommendedName>
</protein>
<evidence type="ECO:0000256" key="2">
    <source>
        <dbReference type="ARBA" id="ARBA00012438"/>
    </source>
</evidence>
<feature type="domain" description="Histidine kinase/HSP90-like ATPase" evidence="7">
    <location>
        <begin position="244"/>
        <end position="351"/>
    </location>
</feature>
<reference evidence="8 9" key="1">
    <citation type="submission" date="2020-11" db="EMBL/GenBank/DDBJ databases">
        <title>Streptomyces spirodelae sp. nov., isolated from duckweed.</title>
        <authorList>
            <person name="Saimee Y."/>
            <person name="Duangmal K."/>
        </authorList>
    </citation>
    <scope>NUCLEOTIDE SEQUENCE [LARGE SCALE GENOMIC DNA]</scope>
    <source>
        <strain evidence="8 9">S16-07</strain>
    </source>
</reference>
<keyword evidence="5 8" id="KW-0418">Kinase</keyword>
<dbReference type="InterPro" id="IPR003594">
    <property type="entry name" value="HATPase_dom"/>
</dbReference>
<dbReference type="Proteomes" id="UP001519064">
    <property type="component" value="Unassembled WGS sequence"/>
</dbReference>